<dbReference type="InterPro" id="IPR036259">
    <property type="entry name" value="MFS_trans_sf"/>
</dbReference>
<evidence type="ECO:0000256" key="3">
    <source>
        <dbReference type="ARBA" id="ARBA00022989"/>
    </source>
</evidence>
<evidence type="ECO:0000259" key="5">
    <source>
        <dbReference type="PROSITE" id="PS50850"/>
    </source>
</evidence>
<dbReference type="GO" id="GO:0016020">
    <property type="term" value="C:membrane"/>
    <property type="evidence" value="ECO:0007669"/>
    <property type="project" value="UniProtKB-SubCell"/>
</dbReference>
<evidence type="ECO:0000256" key="4">
    <source>
        <dbReference type="ARBA" id="ARBA00023136"/>
    </source>
</evidence>
<keyword evidence="4" id="KW-0472">Membrane</keyword>
<proteinExistence type="predicted"/>
<dbReference type="GO" id="GO:0022857">
    <property type="term" value="F:transmembrane transporter activity"/>
    <property type="evidence" value="ECO:0007669"/>
    <property type="project" value="InterPro"/>
</dbReference>
<comment type="subcellular location">
    <subcellularLocation>
        <location evidence="1">Membrane</location>
        <topology evidence="1">Multi-pass membrane protein</topology>
    </subcellularLocation>
</comment>
<dbReference type="Pfam" id="PF00083">
    <property type="entry name" value="Sugar_tr"/>
    <property type="match status" value="1"/>
</dbReference>
<accession>K1RJY6</accession>
<dbReference type="PANTHER" id="PTHR24064">
    <property type="entry name" value="SOLUTE CARRIER FAMILY 22 MEMBER"/>
    <property type="match status" value="1"/>
</dbReference>
<organism evidence="6">
    <name type="scientific">Magallana gigas</name>
    <name type="common">Pacific oyster</name>
    <name type="synonym">Crassostrea gigas</name>
    <dbReference type="NCBI Taxonomy" id="29159"/>
    <lineage>
        <taxon>Eukaryota</taxon>
        <taxon>Metazoa</taxon>
        <taxon>Spiralia</taxon>
        <taxon>Lophotrochozoa</taxon>
        <taxon>Mollusca</taxon>
        <taxon>Bivalvia</taxon>
        <taxon>Autobranchia</taxon>
        <taxon>Pteriomorphia</taxon>
        <taxon>Ostreida</taxon>
        <taxon>Ostreoidea</taxon>
        <taxon>Ostreidae</taxon>
        <taxon>Magallana</taxon>
    </lineage>
</organism>
<protein>
    <submittedName>
        <fullName evidence="6">Organic cation transporter-like protein</fullName>
    </submittedName>
</protein>
<dbReference type="AlphaFoldDB" id="K1RJY6"/>
<evidence type="ECO:0000256" key="1">
    <source>
        <dbReference type="ARBA" id="ARBA00004141"/>
    </source>
</evidence>
<dbReference type="InterPro" id="IPR020846">
    <property type="entry name" value="MFS_dom"/>
</dbReference>
<evidence type="ECO:0000256" key="2">
    <source>
        <dbReference type="ARBA" id="ARBA00022692"/>
    </source>
</evidence>
<dbReference type="SUPFAM" id="SSF103473">
    <property type="entry name" value="MFS general substrate transporter"/>
    <property type="match status" value="1"/>
</dbReference>
<dbReference type="PROSITE" id="PS50850">
    <property type="entry name" value="MFS"/>
    <property type="match status" value="1"/>
</dbReference>
<dbReference type="Gene3D" id="1.20.1250.20">
    <property type="entry name" value="MFS general substrate transporter like domains"/>
    <property type="match status" value="1"/>
</dbReference>
<sequence length="574" mass="64728">MNETLWREVLLLPFTQRLNLSGGVNNNNKPGQFKALEYYLATMQPGLKRPSLTTTYVRFYWLGYGRWGNYQVIQAALIFYNILPTAFQLLIGVFIGYRPTFQCSSSSAYENITLTTNSSYFVSYDKCHIKVLYNDTAKKTHTLVKKTTCFEGYQYSLEKDRSYVTEMDLVCDQAYLGELIQTLIMTGQLVGAAFASSLSDKLGRKTIHLTSHLLTLTFGIGVAFSPNYVTLAALKFVLGVLQQGMVMSNTVLGLELFPERTRFYSEAIGLFSWTTSLVIMAPVAYLMRNYSWRYLQVVGTCFSLISLAQYWIQDESLRWLAANGKREAADKVMHKVARWNKINYEELKKIVDKKMDSIKPDTHKVNETETTTNSAPVTNTVTYFGLTLTSTSLAGNRFLNFFLSSIVEYIAVICEFLMLRRLGRRTILIIFHAVCGVSLASATLLNYFSGGNSRMQMASVVTTFLGKSAISGSFSTLYLFTPELYPTNLRNAGIGVSSAFSRFGAILSPFAGTLAEEIPWAPGTIFSAMCFIVTFIILYIPETRGVELPHTLKDVKLWYSENSGLRQRNKRKHH</sequence>
<evidence type="ECO:0000313" key="6">
    <source>
        <dbReference type="EMBL" id="EKC41935.1"/>
    </source>
</evidence>
<dbReference type="HOGENOM" id="CLU_001265_33_4_1"/>
<dbReference type="InterPro" id="IPR005828">
    <property type="entry name" value="MFS_sugar_transport-like"/>
</dbReference>
<reference evidence="6" key="1">
    <citation type="journal article" date="2012" name="Nature">
        <title>The oyster genome reveals stress adaptation and complexity of shell formation.</title>
        <authorList>
            <person name="Zhang G."/>
            <person name="Fang X."/>
            <person name="Guo X."/>
            <person name="Li L."/>
            <person name="Luo R."/>
            <person name="Xu F."/>
            <person name="Yang P."/>
            <person name="Zhang L."/>
            <person name="Wang X."/>
            <person name="Qi H."/>
            <person name="Xiong Z."/>
            <person name="Que H."/>
            <person name="Xie Y."/>
            <person name="Holland P.W."/>
            <person name="Paps J."/>
            <person name="Zhu Y."/>
            <person name="Wu F."/>
            <person name="Chen Y."/>
            <person name="Wang J."/>
            <person name="Peng C."/>
            <person name="Meng J."/>
            <person name="Yang L."/>
            <person name="Liu J."/>
            <person name="Wen B."/>
            <person name="Zhang N."/>
            <person name="Huang Z."/>
            <person name="Zhu Q."/>
            <person name="Feng Y."/>
            <person name="Mount A."/>
            <person name="Hedgecock D."/>
            <person name="Xu Z."/>
            <person name="Liu Y."/>
            <person name="Domazet-Loso T."/>
            <person name="Du Y."/>
            <person name="Sun X."/>
            <person name="Zhang S."/>
            <person name="Liu B."/>
            <person name="Cheng P."/>
            <person name="Jiang X."/>
            <person name="Li J."/>
            <person name="Fan D."/>
            <person name="Wang W."/>
            <person name="Fu W."/>
            <person name="Wang T."/>
            <person name="Wang B."/>
            <person name="Zhang J."/>
            <person name="Peng Z."/>
            <person name="Li Y."/>
            <person name="Li N."/>
            <person name="Wang J."/>
            <person name="Chen M."/>
            <person name="He Y."/>
            <person name="Tan F."/>
            <person name="Song X."/>
            <person name="Zheng Q."/>
            <person name="Huang R."/>
            <person name="Yang H."/>
            <person name="Du X."/>
            <person name="Chen L."/>
            <person name="Yang M."/>
            <person name="Gaffney P.M."/>
            <person name="Wang S."/>
            <person name="Luo L."/>
            <person name="She Z."/>
            <person name="Ming Y."/>
            <person name="Huang W."/>
            <person name="Zhang S."/>
            <person name="Huang B."/>
            <person name="Zhang Y."/>
            <person name="Qu T."/>
            <person name="Ni P."/>
            <person name="Miao G."/>
            <person name="Wang J."/>
            <person name="Wang Q."/>
            <person name="Steinberg C.E."/>
            <person name="Wang H."/>
            <person name="Li N."/>
            <person name="Qian L."/>
            <person name="Zhang G."/>
            <person name="Li Y."/>
            <person name="Yang H."/>
            <person name="Liu X."/>
            <person name="Wang J."/>
            <person name="Yin Y."/>
            <person name="Wang J."/>
        </authorList>
    </citation>
    <scope>NUCLEOTIDE SEQUENCE [LARGE SCALE GENOMIC DNA]</scope>
    <source>
        <strain evidence="6">05x7-T-G4-1.051#20</strain>
    </source>
</reference>
<name>K1RJY6_MAGGI</name>
<dbReference type="EMBL" id="JH815759">
    <property type="protein sequence ID" value="EKC41935.1"/>
    <property type="molecule type" value="Genomic_DNA"/>
</dbReference>
<keyword evidence="3" id="KW-1133">Transmembrane helix</keyword>
<feature type="domain" description="Major facilitator superfamily (MFS) profile" evidence="5">
    <location>
        <begin position="111"/>
        <end position="545"/>
    </location>
</feature>
<keyword evidence="2" id="KW-0812">Transmembrane</keyword>
<gene>
    <name evidence="6" type="ORF">CGI_10015172</name>
</gene>
<dbReference type="InParanoid" id="K1RJY6"/>